<comment type="caution">
    <text evidence="3">The sequence shown here is derived from an EMBL/GenBank/DDBJ whole genome shotgun (WGS) entry which is preliminary data.</text>
</comment>
<dbReference type="Proteomes" id="UP001165679">
    <property type="component" value="Unassembled WGS sequence"/>
</dbReference>
<name>A0AA41YJ66_9PROT</name>
<evidence type="ECO:0000256" key="1">
    <source>
        <dbReference type="SAM" id="MobiDB-lite"/>
    </source>
</evidence>
<feature type="signal peptide" evidence="2">
    <location>
        <begin position="1"/>
        <end position="23"/>
    </location>
</feature>
<evidence type="ECO:0008006" key="5">
    <source>
        <dbReference type="Google" id="ProtNLM"/>
    </source>
</evidence>
<reference evidence="3" key="1">
    <citation type="submission" date="2022-09" db="EMBL/GenBank/DDBJ databases">
        <title>Rhodovastum sp. nov. RN2-1 isolated from soil in Seongnam, South Korea.</title>
        <authorList>
            <person name="Le N.T."/>
        </authorList>
    </citation>
    <scope>NUCLEOTIDE SEQUENCE</scope>
    <source>
        <strain evidence="3">RN2-1</strain>
    </source>
</reference>
<sequence>MSRVKSALLAATLLVGTAGLALAQQGPTYDPAQLPELKGKVAQYTLTPRGDVDGLILADGTEVHINPALSAELVFAVRPGDSVTIHGLKARAVPMVAAASVTNDATGATVAGRGGRFMRARTPMEAQGTIKAVLHEPRGEANGVLLDDGTVVRLPPAEATRLAAQLAVGQKLFVRGDGLTSLLGRLVLARQIGPDSTKLTDVARPRMHDGHGHRGMMERMGRGPMMERGPMGAPGGSDAAPRPPG</sequence>
<dbReference type="EMBL" id="JAPDNT010000003">
    <property type="protein sequence ID" value="MCW3474144.1"/>
    <property type="molecule type" value="Genomic_DNA"/>
</dbReference>
<evidence type="ECO:0000256" key="2">
    <source>
        <dbReference type="SAM" id="SignalP"/>
    </source>
</evidence>
<feature type="chain" id="PRO_5041400635" description="FecR protein domain-containing protein" evidence="2">
    <location>
        <begin position="24"/>
        <end position="245"/>
    </location>
</feature>
<gene>
    <name evidence="3" type="ORF">OL599_06085</name>
</gene>
<accession>A0AA41YJ66</accession>
<evidence type="ECO:0000313" key="4">
    <source>
        <dbReference type="Proteomes" id="UP001165679"/>
    </source>
</evidence>
<organism evidence="3 4">
    <name type="scientific">Limobrevibacterium gyesilva</name>
    <dbReference type="NCBI Taxonomy" id="2991712"/>
    <lineage>
        <taxon>Bacteria</taxon>
        <taxon>Pseudomonadati</taxon>
        <taxon>Pseudomonadota</taxon>
        <taxon>Alphaproteobacteria</taxon>
        <taxon>Acetobacterales</taxon>
        <taxon>Acetobacteraceae</taxon>
        <taxon>Limobrevibacterium</taxon>
    </lineage>
</organism>
<feature type="compositionally biased region" description="Basic and acidic residues" evidence="1">
    <location>
        <begin position="201"/>
        <end position="219"/>
    </location>
</feature>
<dbReference type="AlphaFoldDB" id="A0AA41YJ66"/>
<keyword evidence="4" id="KW-1185">Reference proteome</keyword>
<feature type="region of interest" description="Disordered" evidence="1">
    <location>
        <begin position="226"/>
        <end position="245"/>
    </location>
</feature>
<keyword evidence="2" id="KW-0732">Signal</keyword>
<feature type="region of interest" description="Disordered" evidence="1">
    <location>
        <begin position="200"/>
        <end position="219"/>
    </location>
</feature>
<evidence type="ECO:0000313" key="3">
    <source>
        <dbReference type="EMBL" id="MCW3474144.1"/>
    </source>
</evidence>
<protein>
    <recommendedName>
        <fullName evidence="5">FecR protein domain-containing protein</fullName>
    </recommendedName>
</protein>
<reference evidence="3" key="2">
    <citation type="submission" date="2022-10" db="EMBL/GenBank/DDBJ databases">
        <authorList>
            <person name="Trinh H.N."/>
        </authorList>
    </citation>
    <scope>NUCLEOTIDE SEQUENCE</scope>
    <source>
        <strain evidence="3">RN2-1</strain>
    </source>
</reference>
<proteinExistence type="predicted"/>
<dbReference type="RefSeq" id="WP_264712772.1">
    <property type="nucleotide sequence ID" value="NZ_JAPDNT010000003.1"/>
</dbReference>